<reference evidence="6" key="1">
    <citation type="submission" date="2010-04" db="EMBL/GenBank/DDBJ databases">
        <title>The genome sequence of Listeria monocytogenes strain 10403S.</title>
        <authorList>
            <consortium name="The Broad Institute Genome Sequencing Platform"/>
            <consortium name="The Broad Institute Genome Sequencing Center for Infectious Disease"/>
            <person name="Borowsky M."/>
            <person name="Borodovsky M."/>
            <person name="Young S.K."/>
            <person name="Zeng Q."/>
            <person name="Koehrsen M."/>
            <person name="Fitzgerald M."/>
            <person name="Wiedmann M."/>
            <person name="Swaminathan B."/>
            <person name="Lauer P."/>
            <person name="Portnoy D."/>
            <person name="Cossart P."/>
            <person name="Buchrieser C."/>
            <person name="Higgins D."/>
            <person name="Abouelleil A."/>
            <person name="Alvarado L."/>
            <person name="Arachchi H.M."/>
            <person name="Berlin A."/>
            <person name="Borenstein D."/>
            <person name="Brown A."/>
            <person name="Chapman S.B."/>
            <person name="Chen Z."/>
            <person name="Dunbar C.D."/>
            <person name="Engels R."/>
            <person name="Freedman E."/>
            <person name="Gearin G."/>
            <person name="Gellesch M."/>
            <person name="Goldberg J."/>
            <person name="Griggs A."/>
            <person name="Gujja S."/>
            <person name="Heilman E."/>
            <person name="Heiman D."/>
            <person name="Howarth C."/>
            <person name="Jen D."/>
            <person name="Larson L."/>
            <person name="Lui A."/>
            <person name="MacDonald J."/>
            <person name="Mehta T."/>
            <person name="Montmayeur A."/>
            <person name="Neiman D."/>
            <person name="Park D."/>
            <person name="Pearson M."/>
            <person name="Priest M."/>
            <person name="Richards J."/>
            <person name="Roberts A."/>
            <person name="Saif S."/>
            <person name="Shea T."/>
            <person name="Shenoy N."/>
            <person name="Sisk P."/>
            <person name="Stolte C."/>
            <person name="Sykes S."/>
            <person name="Walk T."/>
            <person name="White J."/>
            <person name="Yandava C."/>
            <person name="Haas B."/>
            <person name="Nusbaum C."/>
            <person name="Birren B."/>
        </authorList>
    </citation>
    <scope>NUCLEOTIDE SEQUENCE [LARGE SCALE GENOMIC DNA]</scope>
    <source>
        <strain evidence="6">10403S</strain>
    </source>
</reference>
<gene>
    <name evidence="5" type="ordered locus">LMRG_02577</name>
</gene>
<dbReference type="PANTHER" id="PTHR30408:SF13">
    <property type="entry name" value="TYPE I RESTRICTION ENZYME HINDI SPECIFICITY SUBUNIT"/>
    <property type="match status" value="1"/>
</dbReference>
<dbReference type="GO" id="GO:0003677">
    <property type="term" value="F:DNA binding"/>
    <property type="evidence" value="ECO:0007669"/>
    <property type="project" value="UniProtKB-KW"/>
</dbReference>
<keyword evidence="3" id="KW-0238">DNA-binding</keyword>
<dbReference type="Pfam" id="PF01420">
    <property type="entry name" value="Methylase_S"/>
    <property type="match status" value="2"/>
</dbReference>
<dbReference type="InterPro" id="IPR000055">
    <property type="entry name" value="Restrct_endonuc_typeI_TRD"/>
</dbReference>
<dbReference type="PANTHER" id="PTHR30408">
    <property type="entry name" value="TYPE-1 RESTRICTION ENZYME ECOKI SPECIFICITY PROTEIN"/>
    <property type="match status" value="1"/>
</dbReference>
<dbReference type="REBASE" id="40092">
    <property type="entry name" value="S.Lmo10403ORF2576P"/>
</dbReference>
<evidence type="ECO:0000313" key="6">
    <source>
        <dbReference type="Proteomes" id="UP000001288"/>
    </source>
</evidence>
<dbReference type="AlphaFoldDB" id="A0A0H3GDL1"/>
<dbReference type="RefSeq" id="WP_014600446.1">
    <property type="nucleotide sequence ID" value="NC_017544.1"/>
</dbReference>
<evidence type="ECO:0000256" key="1">
    <source>
        <dbReference type="ARBA" id="ARBA00010923"/>
    </source>
</evidence>
<dbReference type="HOGENOM" id="CLU_021095_2_3_9"/>
<proteinExistence type="inferred from homology"/>
<organism evidence="5 6">
    <name type="scientific">Listeria monocytogenes serotype 1/2a (strain 10403S)</name>
    <dbReference type="NCBI Taxonomy" id="393133"/>
    <lineage>
        <taxon>Bacteria</taxon>
        <taxon>Bacillati</taxon>
        <taxon>Bacillota</taxon>
        <taxon>Bacilli</taxon>
        <taxon>Bacillales</taxon>
        <taxon>Listeriaceae</taxon>
        <taxon>Listeria</taxon>
    </lineage>
</organism>
<feature type="domain" description="Type I restriction modification DNA specificity" evidence="4">
    <location>
        <begin position="202"/>
        <end position="345"/>
    </location>
</feature>
<name>A0A0H3GDL1_LISM4</name>
<comment type="similarity">
    <text evidence="1">Belongs to the type-I restriction system S methylase family.</text>
</comment>
<dbReference type="KEGG" id="lmt:LMRG_02577"/>
<sequence>MSKWISTSLGEVAKIITGPFGTQLHKSDYVDSGVAVIMPQNIGSRQVNYEKISYISEEFATTLRRYKVLKNDIVFARRGDVEKHAFITESEEGELCGTGCFLVRFTSEHVLPEFISLILSTPFVKKWLVLNAVGSNMPNLNTEILKNVPIKFPDLSTQQKILSTISSVEYKIRINTKINTNLLDMAKAIYMHSFFGKHENAKISDILLENSKSNIQVGEAREARGDYPFFTSGETIYEWDNYLVKDRNIYLNTGGNADVKFYIGKAAYSTDTWCISAKNDFTDYLYLFLDAIRPELNQKFFQGTGLKHLQKALVKDKEIYLPSKEILTEFNSIVKPMMEQVSFNTRNNQYLSDLRDWLLLVLMNELATIE</sequence>
<evidence type="ECO:0000313" key="5">
    <source>
        <dbReference type="EMBL" id="AEO05308.1"/>
    </source>
</evidence>
<dbReference type="Proteomes" id="UP000001288">
    <property type="component" value="Chromosome"/>
</dbReference>
<dbReference type="InterPro" id="IPR044946">
    <property type="entry name" value="Restrct_endonuc_typeI_TRD_sf"/>
</dbReference>
<dbReference type="Gene3D" id="3.90.220.20">
    <property type="entry name" value="DNA methylase specificity domains"/>
    <property type="match status" value="2"/>
</dbReference>
<protein>
    <recommendedName>
        <fullName evidence="4">Type I restriction modification DNA specificity domain-containing protein</fullName>
    </recommendedName>
</protein>
<accession>A0A0H3GDL1</accession>
<dbReference type="EMBL" id="CP002002">
    <property type="protein sequence ID" value="AEO05308.1"/>
    <property type="molecule type" value="Genomic_DNA"/>
</dbReference>
<dbReference type="GO" id="GO:0009307">
    <property type="term" value="P:DNA restriction-modification system"/>
    <property type="evidence" value="ECO:0007669"/>
    <property type="project" value="UniProtKB-KW"/>
</dbReference>
<evidence type="ECO:0000259" key="4">
    <source>
        <dbReference type="Pfam" id="PF01420"/>
    </source>
</evidence>
<evidence type="ECO:0000256" key="2">
    <source>
        <dbReference type="ARBA" id="ARBA00022747"/>
    </source>
</evidence>
<evidence type="ECO:0000256" key="3">
    <source>
        <dbReference type="ARBA" id="ARBA00023125"/>
    </source>
</evidence>
<feature type="domain" description="Type I restriction modification DNA specificity" evidence="4">
    <location>
        <begin position="1"/>
        <end position="181"/>
    </location>
</feature>
<dbReference type="InterPro" id="IPR052021">
    <property type="entry name" value="Type-I_RS_S_subunit"/>
</dbReference>
<dbReference type="SUPFAM" id="SSF116734">
    <property type="entry name" value="DNA methylase specificity domain"/>
    <property type="match status" value="2"/>
</dbReference>
<keyword evidence="2" id="KW-0680">Restriction system</keyword>